<reference evidence="2" key="2">
    <citation type="journal article" date="2015" name="Fish Shellfish Immunol.">
        <title>Early steps in the European eel (Anguilla anguilla)-Vibrio vulnificus interaction in the gills: Role of the RtxA13 toxin.</title>
        <authorList>
            <person name="Callol A."/>
            <person name="Pajuelo D."/>
            <person name="Ebbesson L."/>
            <person name="Teles M."/>
            <person name="MacKenzie S."/>
            <person name="Amaro C."/>
        </authorList>
    </citation>
    <scope>NUCLEOTIDE SEQUENCE</scope>
</reference>
<evidence type="ECO:0008006" key="3">
    <source>
        <dbReference type="Google" id="ProtNLM"/>
    </source>
</evidence>
<reference evidence="2" key="1">
    <citation type="submission" date="2014-11" db="EMBL/GenBank/DDBJ databases">
        <authorList>
            <person name="Amaro Gonzalez C."/>
        </authorList>
    </citation>
    <scope>NUCLEOTIDE SEQUENCE</scope>
</reference>
<dbReference type="EMBL" id="GBXM01040156">
    <property type="protein sequence ID" value="JAH68421.1"/>
    <property type="molecule type" value="Transcribed_RNA"/>
</dbReference>
<dbReference type="AlphaFoldDB" id="A0A0E9URQ5"/>
<sequence length="60" mass="6682">MSVCECVCMCASVCVCAAQCKLTYWDCWRGCLDQGCPTLFLEIYHPVGFHFNLGTPDAIK</sequence>
<evidence type="ECO:0000256" key="1">
    <source>
        <dbReference type="SAM" id="SignalP"/>
    </source>
</evidence>
<organism evidence="2">
    <name type="scientific">Anguilla anguilla</name>
    <name type="common">European freshwater eel</name>
    <name type="synonym">Muraena anguilla</name>
    <dbReference type="NCBI Taxonomy" id="7936"/>
    <lineage>
        <taxon>Eukaryota</taxon>
        <taxon>Metazoa</taxon>
        <taxon>Chordata</taxon>
        <taxon>Craniata</taxon>
        <taxon>Vertebrata</taxon>
        <taxon>Euteleostomi</taxon>
        <taxon>Actinopterygii</taxon>
        <taxon>Neopterygii</taxon>
        <taxon>Teleostei</taxon>
        <taxon>Anguilliformes</taxon>
        <taxon>Anguillidae</taxon>
        <taxon>Anguilla</taxon>
    </lineage>
</organism>
<proteinExistence type="predicted"/>
<accession>A0A0E9URQ5</accession>
<evidence type="ECO:0000313" key="2">
    <source>
        <dbReference type="EMBL" id="JAH68421.1"/>
    </source>
</evidence>
<feature type="chain" id="PRO_5007401415" description="Secreted protein" evidence="1">
    <location>
        <begin position="19"/>
        <end position="60"/>
    </location>
</feature>
<dbReference type="EMBL" id="GBXM01037818">
    <property type="protein sequence ID" value="JAH70759.1"/>
    <property type="molecule type" value="Transcribed_RNA"/>
</dbReference>
<protein>
    <recommendedName>
        <fullName evidence="3">Secreted protein</fullName>
    </recommendedName>
</protein>
<keyword evidence="1" id="KW-0732">Signal</keyword>
<feature type="signal peptide" evidence="1">
    <location>
        <begin position="1"/>
        <end position="18"/>
    </location>
</feature>
<name>A0A0E9URQ5_ANGAN</name>